<dbReference type="HOGENOM" id="CLU_3276768_0_0_7"/>
<accession>A9G7B4</accession>
<organism evidence="1 2">
    <name type="scientific">Sorangium cellulosum (strain So ce56)</name>
    <name type="common">Polyangium cellulosum (strain So ce56)</name>
    <dbReference type="NCBI Taxonomy" id="448385"/>
    <lineage>
        <taxon>Bacteria</taxon>
        <taxon>Pseudomonadati</taxon>
        <taxon>Myxococcota</taxon>
        <taxon>Polyangia</taxon>
        <taxon>Polyangiales</taxon>
        <taxon>Polyangiaceae</taxon>
        <taxon>Sorangium</taxon>
    </lineage>
</organism>
<proteinExistence type="predicted"/>
<dbReference type="EMBL" id="AM746676">
    <property type="protein sequence ID" value="CAN92804.1"/>
    <property type="molecule type" value="Genomic_DNA"/>
</dbReference>
<keyword evidence="2" id="KW-1185">Reference proteome</keyword>
<evidence type="ECO:0000313" key="1">
    <source>
        <dbReference type="EMBL" id="CAN92804.1"/>
    </source>
</evidence>
<reference evidence="1 2" key="1">
    <citation type="journal article" date="2007" name="Nat. Biotechnol.">
        <title>Complete genome sequence of the myxobacterium Sorangium cellulosum.</title>
        <authorList>
            <person name="Schneiker S."/>
            <person name="Perlova O."/>
            <person name="Kaiser O."/>
            <person name="Gerth K."/>
            <person name="Alici A."/>
            <person name="Altmeyer M.O."/>
            <person name="Bartels D."/>
            <person name="Bekel T."/>
            <person name="Beyer S."/>
            <person name="Bode E."/>
            <person name="Bode H.B."/>
            <person name="Bolten C.J."/>
            <person name="Choudhuri J.V."/>
            <person name="Doss S."/>
            <person name="Elnakady Y.A."/>
            <person name="Frank B."/>
            <person name="Gaigalat L."/>
            <person name="Goesmann A."/>
            <person name="Groeger C."/>
            <person name="Gross F."/>
            <person name="Jelsbak L."/>
            <person name="Jelsbak L."/>
            <person name="Kalinowski J."/>
            <person name="Kegler C."/>
            <person name="Knauber T."/>
            <person name="Konietzny S."/>
            <person name="Kopp M."/>
            <person name="Krause L."/>
            <person name="Krug D."/>
            <person name="Linke B."/>
            <person name="Mahmud T."/>
            <person name="Martinez-Arias R."/>
            <person name="McHardy A.C."/>
            <person name="Merai M."/>
            <person name="Meyer F."/>
            <person name="Mormann S."/>
            <person name="Munoz-Dorado J."/>
            <person name="Perez J."/>
            <person name="Pradella S."/>
            <person name="Rachid S."/>
            <person name="Raddatz G."/>
            <person name="Rosenau F."/>
            <person name="Rueckert C."/>
            <person name="Sasse F."/>
            <person name="Scharfe M."/>
            <person name="Schuster S.C."/>
            <person name="Suen G."/>
            <person name="Treuner-Lange A."/>
            <person name="Velicer G.J."/>
            <person name="Vorholter F.-J."/>
            <person name="Weissman K.J."/>
            <person name="Welch R.D."/>
            <person name="Wenzel S.C."/>
            <person name="Whitworth D.E."/>
            <person name="Wilhelm S."/>
            <person name="Wittmann C."/>
            <person name="Bloecker H."/>
            <person name="Puehler A."/>
            <person name="Mueller R."/>
        </authorList>
    </citation>
    <scope>NUCLEOTIDE SEQUENCE [LARGE SCALE GENOMIC DNA]</scope>
    <source>
        <strain evidence="2">So ce56</strain>
    </source>
</reference>
<dbReference type="Proteomes" id="UP000002139">
    <property type="component" value="Chromosome"/>
</dbReference>
<gene>
    <name evidence="1" type="ordered locus">sce2645</name>
</gene>
<dbReference type="KEGG" id="scl:sce2645"/>
<protein>
    <submittedName>
        <fullName evidence="1">Uncharacterized protein</fullName>
    </submittedName>
</protein>
<dbReference type="AlphaFoldDB" id="A9G7B4"/>
<dbReference type="STRING" id="448385.sce2645"/>
<sequence length="41" mass="4405">MARASRLASIVLIMSITSIHAHCAHRLLALATRSVHVAGRL</sequence>
<name>A9G7B4_SORC5</name>
<evidence type="ECO:0000313" key="2">
    <source>
        <dbReference type="Proteomes" id="UP000002139"/>
    </source>
</evidence>